<dbReference type="PROSITE" id="PS51257">
    <property type="entry name" value="PROKAR_LIPOPROTEIN"/>
    <property type="match status" value="1"/>
</dbReference>
<proteinExistence type="predicted"/>
<dbReference type="STRING" id="405671.SAMN05421827_107116"/>
<feature type="signal peptide" evidence="2">
    <location>
        <begin position="1"/>
        <end position="19"/>
    </location>
</feature>
<keyword evidence="1" id="KW-0812">Transmembrane</keyword>
<feature type="chain" id="PRO_5011489443" evidence="2">
    <location>
        <begin position="20"/>
        <end position="181"/>
    </location>
</feature>
<keyword evidence="1" id="KW-1133">Transmembrane helix</keyword>
<dbReference type="OrthoDB" id="763969at2"/>
<accession>A0A1G7UTQ1</accession>
<dbReference type="AlphaFoldDB" id="A0A1G7UTQ1"/>
<feature type="transmembrane region" description="Helical" evidence="1">
    <location>
        <begin position="122"/>
        <end position="147"/>
    </location>
</feature>
<evidence type="ECO:0000256" key="1">
    <source>
        <dbReference type="SAM" id="Phobius"/>
    </source>
</evidence>
<keyword evidence="4" id="KW-1185">Reference proteome</keyword>
<dbReference type="EMBL" id="FNCH01000007">
    <property type="protein sequence ID" value="SDG50912.1"/>
    <property type="molecule type" value="Genomic_DNA"/>
</dbReference>
<reference evidence="4" key="1">
    <citation type="submission" date="2016-10" db="EMBL/GenBank/DDBJ databases">
        <authorList>
            <person name="Varghese N."/>
            <person name="Submissions S."/>
        </authorList>
    </citation>
    <scope>NUCLEOTIDE SEQUENCE [LARGE SCALE GENOMIC DNA]</scope>
    <source>
        <strain evidence="4">DSM 17933</strain>
    </source>
</reference>
<evidence type="ECO:0000313" key="4">
    <source>
        <dbReference type="Proteomes" id="UP000199643"/>
    </source>
</evidence>
<dbReference type="Proteomes" id="UP000199643">
    <property type="component" value="Unassembled WGS sequence"/>
</dbReference>
<name>A0A1G7UTQ1_9SPHI</name>
<gene>
    <name evidence="3" type="ORF">SAMN05421827_107116</name>
</gene>
<sequence>MRKILLFLPLFLTTLGCFAGGLSAWQEETPYGHTIDHDGSAGGWVCLSIDTNSICFQHFYFYKGHTVTYSDSLYFIIDERKETIQEFNNEQQWLQAIQQQHLKPIFKREYNADYSSIFGDGIFFFLVFFPVPLLMPILWLCCLISLTFSWQWAKGFRKYYAWIYPSIVLVLIIYSIFPQSL</sequence>
<evidence type="ECO:0000256" key="2">
    <source>
        <dbReference type="SAM" id="SignalP"/>
    </source>
</evidence>
<organism evidence="3 4">
    <name type="scientific">Pedobacter terrae</name>
    <dbReference type="NCBI Taxonomy" id="405671"/>
    <lineage>
        <taxon>Bacteria</taxon>
        <taxon>Pseudomonadati</taxon>
        <taxon>Bacteroidota</taxon>
        <taxon>Sphingobacteriia</taxon>
        <taxon>Sphingobacteriales</taxon>
        <taxon>Sphingobacteriaceae</taxon>
        <taxon>Pedobacter</taxon>
    </lineage>
</organism>
<dbReference type="RefSeq" id="WP_090499647.1">
    <property type="nucleotide sequence ID" value="NZ_FNCH01000007.1"/>
</dbReference>
<evidence type="ECO:0000313" key="3">
    <source>
        <dbReference type="EMBL" id="SDG50912.1"/>
    </source>
</evidence>
<feature type="transmembrane region" description="Helical" evidence="1">
    <location>
        <begin position="159"/>
        <end position="177"/>
    </location>
</feature>
<protein>
    <submittedName>
        <fullName evidence="3">Uncharacterized protein</fullName>
    </submittedName>
</protein>
<keyword evidence="2" id="KW-0732">Signal</keyword>
<keyword evidence="1" id="KW-0472">Membrane</keyword>